<dbReference type="AlphaFoldDB" id="A0A0C3EZ51"/>
<sequence>MVLCIFVPAAAELLGKFRERHVITDVVGKARNDHTRLQVIRLRPCRDVVGRCYPFHSTLESAEFFLKLPWLDYEALDR</sequence>
<organism evidence="1 2">
    <name type="scientific">Piloderma croceum (strain F 1598)</name>
    <dbReference type="NCBI Taxonomy" id="765440"/>
    <lineage>
        <taxon>Eukaryota</taxon>
        <taxon>Fungi</taxon>
        <taxon>Dikarya</taxon>
        <taxon>Basidiomycota</taxon>
        <taxon>Agaricomycotina</taxon>
        <taxon>Agaricomycetes</taxon>
        <taxon>Agaricomycetidae</taxon>
        <taxon>Atheliales</taxon>
        <taxon>Atheliaceae</taxon>
        <taxon>Piloderma</taxon>
    </lineage>
</organism>
<dbReference type="InParanoid" id="A0A0C3EZ51"/>
<accession>A0A0C3EZ51</accession>
<reference evidence="2" key="2">
    <citation type="submission" date="2015-01" db="EMBL/GenBank/DDBJ databases">
        <title>Evolutionary Origins and Diversification of the Mycorrhizal Mutualists.</title>
        <authorList>
            <consortium name="DOE Joint Genome Institute"/>
            <consortium name="Mycorrhizal Genomics Consortium"/>
            <person name="Kohler A."/>
            <person name="Kuo A."/>
            <person name="Nagy L.G."/>
            <person name="Floudas D."/>
            <person name="Copeland A."/>
            <person name="Barry K.W."/>
            <person name="Cichocki N."/>
            <person name="Veneault-Fourrey C."/>
            <person name="LaButti K."/>
            <person name="Lindquist E.A."/>
            <person name="Lipzen A."/>
            <person name="Lundell T."/>
            <person name="Morin E."/>
            <person name="Murat C."/>
            <person name="Riley R."/>
            <person name="Ohm R."/>
            <person name="Sun H."/>
            <person name="Tunlid A."/>
            <person name="Henrissat B."/>
            <person name="Grigoriev I.V."/>
            <person name="Hibbett D.S."/>
            <person name="Martin F."/>
        </authorList>
    </citation>
    <scope>NUCLEOTIDE SEQUENCE [LARGE SCALE GENOMIC DNA]</scope>
    <source>
        <strain evidence="2">F 1598</strain>
    </source>
</reference>
<protein>
    <submittedName>
        <fullName evidence="1">Uncharacterized protein</fullName>
    </submittedName>
</protein>
<reference evidence="1 2" key="1">
    <citation type="submission" date="2014-04" db="EMBL/GenBank/DDBJ databases">
        <authorList>
            <consortium name="DOE Joint Genome Institute"/>
            <person name="Kuo A."/>
            <person name="Tarkka M."/>
            <person name="Buscot F."/>
            <person name="Kohler A."/>
            <person name="Nagy L.G."/>
            <person name="Floudas D."/>
            <person name="Copeland A."/>
            <person name="Barry K.W."/>
            <person name="Cichocki N."/>
            <person name="Veneault-Fourrey C."/>
            <person name="LaButti K."/>
            <person name="Lindquist E.A."/>
            <person name="Lipzen A."/>
            <person name="Lundell T."/>
            <person name="Morin E."/>
            <person name="Murat C."/>
            <person name="Sun H."/>
            <person name="Tunlid A."/>
            <person name="Henrissat B."/>
            <person name="Grigoriev I.V."/>
            <person name="Hibbett D.S."/>
            <person name="Martin F."/>
            <person name="Nordberg H.P."/>
            <person name="Cantor M.N."/>
            <person name="Hua S.X."/>
        </authorList>
    </citation>
    <scope>NUCLEOTIDE SEQUENCE [LARGE SCALE GENOMIC DNA]</scope>
    <source>
        <strain evidence="1 2">F 1598</strain>
    </source>
</reference>
<keyword evidence="2" id="KW-1185">Reference proteome</keyword>
<evidence type="ECO:0000313" key="1">
    <source>
        <dbReference type="EMBL" id="KIM77825.1"/>
    </source>
</evidence>
<evidence type="ECO:0000313" key="2">
    <source>
        <dbReference type="Proteomes" id="UP000054166"/>
    </source>
</evidence>
<dbReference type="Proteomes" id="UP000054166">
    <property type="component" value="Unassembled WGS sequence"/>
</dbReference>
<proteinExistence type="predicted"/>
<dbReference type="HOGENOM" id="CLU_2622885_0_0_1"/>
<name>A0A0C3EZ51_PILCF</name>
<dbReference type="EMBL" id="KN833021">
    <property type="protein sequence ID" value="KIM77825.1"/>
    <property type="molecule type" value="Genomic_DNA"/>
</dbReference>
<gene>
    <name evidence="1" type="ORF">PILCRDRAFT_610410</name>
</gene>